<dbReference type="RefSeq" id="WP_156923304.1">
    <property type="nucleotide sequence ID" value="NZ_CP150637.1"/>
</dbReference>
<dbReference type="Proteomes" id="UP001449178">
    <property type="component" value="Chromosome"/>
</dbReference>
<accession>A0ABZ3C1Z9</accession>
<dbReference type="EMBL" id="CP150637">
    <property type="protein sequence ID" value="WZW88810.1"/>
    <property type="molecule type" value="Genomic_DNA"/>
</dbReference>
<keyword evidence="2" id="KW-1185">Reference proteome</keyword>
<protein>
    <submittedName>
        <fullName evidence="1">Uncharacterized protein</fullName>
    </submittedName>
</protein>
<sequence>MKLKYTLITSTNPADLGIPFVAVEADDLSLVFVEDAMSPEDAIASMIDEMEEPE</sequence>
<name>A0ABZ3C1Z9_9GAMM</name>
<evidence type="ECO:0000313" key="1">
    <source>
        <dbReference type="EMBL" id="WZW88810.1"/>
    </source>
</evidence>
<gene>
    <name evidence="1" type="ORF">WMO13_05305</name>
</gene>
<evidence type="ECO:0000313" key="2">
    <source>
        <dbReference type="Proteomes" id="UP001449178"/>
    </source>
</evidence>
<organism evidence="1 2">
    <name type="scientific">Ignatzschineria larvae DSM 13226</name>
    <dbReference type="NCBI Taxonomy" id="1111732"/>
    <lineage>
        <taxon>Bacteria</taxon>
        <taxon>Pseudomonadati</taxon>
        <taxon>Pseudomonadota</taxon>
        <taxon>Gammaproteobacteria</taxon>
        <taxon>Cardiobacteriales</taxon>
        <taxon>Ignatzschineriaceae</taxon>
        <taxon>Ignatzschineria</taxon>
    </lineage>
</organism>
<reference evidence="1 2" key="1">
    <citation type="submission" date="2024-03" db="EMBL/GenBank/DDBJ databases">
        <title>Complete Genome Sequence and Annotation of Ignatzschineria larvae DSM 13226.</title>
        <authorList>
            <person name="Cantrell E."/>
            <person name="Burcham Z.M."/>
        </authorList>
    </citation>
    <scope>NUCLEOTIDE SEQUENCE [LARGE SCALE GENOMIC DNA]</scope>
    <source>
        <strain evidence="1 2">DSM 13226</strain>
    </source>
</reference>
<proteinExistence type="predicted"/>